<keyword evidence="3" id="KW-0732">Signal</keyword>
<comment type="similarity">
    <text evidence="1">Belongs to the transglycosylase Slt family.</text>
</comment>
<evidence type="ECO:0000313" key="8">
    <source>
        <dbReference type="Proteomes" id="UP000051887"/>
    </source>
</evidence>
<evidence type="ECO:0000313" key="5">
    <source>
        <dbReference type="EMBL" id="CUH69502.1"/>
    </source>
</evidence>
<organism evidence="6 8">
    <name type="scientific">Thalassovita autumnalis</name>
    <dbReference type="NCBI Taxonomy" id="2072972"/>
    <lineage>
        <taxon>Bacteria</taxon>
        <taxon>Pseudomonadati</taxon>
        <taxon>Pseudomonadota</taxon>
        <taxon>Alphaproteobacteria</taxon>
        <taxon>Rhodobacterales</taxon>
        <taxon>Roseobacteraceae</taxon>
        <taxon>Thalassovita</taxon>
    </lineage>
</organism>
<dbReference type="AlphaFoldDB" id="A0A0P1FVM1"/>
<evidence type="ECO:0000256" key="1">
    <source>
        <dbReference type="ARBA" id="ARBA00007734"/>
    </source>
</evidence>
<dbReference type="EMBL" id="CYSB01000040">
    <property type="protein sequence ID" value="CUH69502.1"/>
    <property type="molecule type" value="Genomic_DNA"/>
</dbReference>
<evidence type="ECO:0000256" key="2">
    <source>
        <dbReference type="ARBA" id="ARBA00009387"/>
    </source>
</evidence>
<dbReference type="SUPFAM" id="SSF53955">
    <property type="entry name" value="Lysozyme-like"/>
    <property type="match status" value="1"/>
</dbReference>
<evidence type="ECO:0000313" key="6">
    <source>
        <dbReference type="EMBL" id="CUH72905.1"/>
    </source>
</evidence>
<reference evidence="6 8" key="2">
    <citation type="submission" date="2015-09" db="EMBL/GenBank/DDBJ databases">
        <authorList>
            <consortium name="Swine Surveillance"/>
        </authorList>
    </citation>
    <scope>NUCLEOTIDE SEQUENCE [LARGE SCALE GENOMIC DNA]</scope>
    <source>
        <strain evidence="6 8">5120</strain>
    </source>
</reference>
<dbReference type="EC" id="4.2.2.-" evidence="6"/>
<proteinExistence type="inferred from homology"/>
<feature type="chain" id="PRO_5009792560" evidence="3">
    <location>
        <begin position="21"/>
        <end position="194"/>
    </location>
</feature>
<evidence type="ECO:0000256" key="3">
    <source>
        <dbReference type="SAM" id="SignalP"/>
    </source>
</evidence>
<dbReference type="InterPro" id="IPR023346">
    <property type="entry name" value="Lysozyme-like_dom_sf"/>
</dbReference>
<dbReference type="EMBL" id="CYSC01000035">
    <property type="protein sequence ID" value="CUH72905.1"/>
    <property type="molecule type" value="Genomic_DNA"/>
</dbReference>
<name>A0A0P1FVM1_9RHOB</name>
<dbReference type="Proteomes" id="UP000051887">
    <property type="component" value="Unassembled WGS sequence"/>
</dbReference>
<dbReference type="GO" id="GO:0016829">
    <property type="term" value="F:lyase activity"/>
    <property type="evidence" value="ECO:0007669"/>
    <property type="project" value="UniProtKB-KW"/>
</dbReference>
<keyword evidence="7" id="KW-1185">Reference proteome</keyword>
<dbReference type="PANTHER" id="PTHR37423">
    <property type="entry name" value="SOLUBLE LYTIC MUREIN TRANSGLYCOSYLASE-RELATED"/>
    <property type="match status" value="1"/>
</dbReference>
<dbReference type="Pfam" id="PF01464">
    <property type="entry name" value="SLT"/>
    <property type="match status" value="1"/>
</dbReference>
<feature type="domain" description="Transglycosylase SLT" evidence="4">
    <location>
        <begin position="81"/>
        <end position="187"/>
    </location>
</feature>
<dbReference type="CDD" id="cd00254">
    <property type="entry name" value="LT-like"/>
    <property type="match status" value="1"/>
</dbReference>
<comment type="similarity">
    <text evidence="2">Belongs to the virb1 family.</text>
</comment>
<dbReference type="OrthoDB" id="9815002at2"/>
<dbReference type="RefSeq" id="WP_058244072.1">
    <property type="nucleotide sequence ID" value="NZ_CYSB01000040.1"/>
</dbReference>
<dbReference type="Gene3D" id="1.10.530.10">
    <property type="match status" value="1"/>
</dbReference>
<protein>
    <submittedName>
        <fullName evidence="6">Soluble lytic murein transglycosylase</fullName>
        <ecNumber evidence="6">4.2.2.-</ecNumber>
    </submittedName>
</protein>
<dbReference type="Proteomes" id="UP000051086">
    <property type="component" value="Unassembled WGS sequence"/>
</dbReference>
<dbReference type="PANTHER" id="PTHR37423:SF2">
    <property type="entry name" value="MEMBRANE-BOUND LYTIC MUREIN TRANSGLYCOSYLASE C"/>
    <property type="match status" value="1"/>
</dbReference>
<dbReference type="InterPro" id="IPR008258">
    <property type="entry name" value="Transglycosylase_SLT_dom_1"/>
</dbReference>
<evidence type="ECO:0000313" key="7">
    <source>
        <dbReference type="Proteomes" id="UP000051086"/>
    </source>
</evidence>
<gene>
    <name evidence="6" type="primary">slt_5</name>
    <name evidence="5" type="synonym">slt_4</name>
    <name evidence="5" type="ORF">TL5118_03465</name>
    <name evidence="6" type="ORF">TL5120_02705</name>
</gene>
<keyword evidence="6" id="KW-0456">Lyase</keyword>
<reference evidence="5 7" key="1">
    <citation type="submission" date="2015-09" db="EMBL/GenBank/DDBJ databases">
        <authorList>
            <person name="Rodrigo-Torres L."/>
            <person name="Arahal D.R."/>
        </authorList>
    </citation>
    <scope>NUCLEOTIDE SEQUENCE [LARGE SCALE GENOMIC DNA]</scope>
    <source>
        <strain evidence="5 7">CECT 5118</strain>
    </source>
</reference>
<sequence>MRAGLTGAMLLAVAAGPSLAADMVGSKSRVKLFKSQTNLLDSRHKSESANRVSIAAPSFHTPTKWDGEGFKSKYKGPYLDMARSAAKRHGIPENMFLKLVQQESAFNAKAVSPKGALGLAQLMPGTAAVLGVDPHDPYENLDGGARYLAEQYRAFGSWRLALAAYNAGPEAVKKYGGIPPYKETQNYVKVILGS</sequence>
<feature type="signal peptide" evidence="3">
    <location>
        <begin position="1"/>
        <end position="20"/>
    </location>
</feature>
<evidence type="ECO:0000259" key="4">
    <source>
        <dbReference type="Pfam" id="PF01464"/>
    </source>
</evidence>
<accession>A0A0P1FVM1</accession>